<name>A0ABM8B439_9BACT</name>
<feature type="transmembrane region" description="Helical" evidence="6">
    <location>
        <begin position="119"/>
        <end position="137"/>
    </location>
</feature>
<keyword evidence="3 6" id="KW-0812">Transmembrane</keyword>
<evidence type="ECO:0000313" key="8">
    <source>
        <dbReference type="EMBL" id="BDQ38582.1"/>
    </source>
</evidence>
<dbReference type="PANTHER" id="PTHR35007:SF1">
    <property type="entry name" value="PILUS ASSEMBLY PROTEIN"/>
    <property type="match status" value="1"/>
</dbReference>
<evidence type="ECO:0000256" key="5">
    <source>
        <dbReference type="ARBA" id="ARBA00023136"/>
    </source>
</evidence>
<evidence type="ECO:0000256" key="1">
    <source>
        <dbReference type="ARBA" id="ARBA00004651"/>
    </source>
</evidence>
<feature type="transmembrane region" description="Helical" evidence="6">
    <location>
        <begin position="296"/>
        <end position="315"/>
    </location>
</feature>
<feature type="transmembrane region" description="Helical" evidence="6">
    <location>
        <begin position="264"/>
        <end position="284"/>
    </location>
</feature>
<evidence type="ECO:0000256" key="3">
    <source>
        <dbReference type="ARBA" id="ARBA00022692"/>
    </source>
</evidence>
<accession>A0ABM8B439</accession>
<dbReference type="RefSeq" id="WP_281761078.1">
    <property type="nucleotide sequence ID" value="NZ_AP026709.1"/>
</dbReference>
<evidence type="ECO:0000313" key="9">
    <source>
        <dbReference type="Proteomes" id="UP001317742"/>
    </source>
</evidence>
<dbReference type="InterPro" id="IPR018076">
    <property type="entry name" value="T2SS_GspF_dom"/>
</dbReference>
<proteinExistence type="predicted"/>
<feature type="domain" description="Type II secretion system protein GspF" evidence="7">
    <location>
        <begin position="156"/>
        <end position="280"/>
    </location>
</feature>
<evidence type="ECO:0000256" key="2">
    <source>
        <dbReference type="ARBA" id="ARBA00022475"/>
    </source>
</evidence>
<keyword evidence="4 6" id="KW-1133">Transmembrane helix</keyword>
<reference evidence="8 9" key="1">
    <citation type="submission" date="2022-08" db="EMBL/GenBank/DDBJ databases">
        <title>Genome Sequence of the sulphate-reducing bacterium, Pseudodesulfovibrio sp. SYK.</title>
        <authorList>
            <person name="Kondo R."/>
            <person name="Kataoka T."/>
        </authorList>
    </citation>
    <scope>NUCLEOTIDE SEQUENCE [LARGE SCALE GENOMIC DNA]</scope>
    <source>
        <strain evidence="8 9">SYK</strain>
    </source>
</reference>
<evidence type="ECO:0000256" key="4">
    <source>
        <dbReference type="ARBA" id="ARBA00022989"/>
    </source>
</evidence>
<keyword evidence="9" id="KW-1185">Reference proteome</keyword>
<comment type="subcellular location">
    <subcellularLocation>
        <location evidence="1">Cell membrane</location>
        <topology evidence="1">Multi-pass membrane protein</topology>
    </subcellularLocation>
</comment>
<dbReference type="EMBL" id="AP026709">
    <property type="protein sequence ID" value="BDQ38582.1"/>
    <property type="molecule type" value="Genomic_DNA"/>
</dbReference>
<keyword evidence="2" id="KW-1003">Cell membrane</keyword>
<dbReference type="Proteomes" id="UP001317742">
    <property type="component" value="Chromosome"/>
</dbReference>
<sequence>MQLTLIISGVAVLIIFLLVMGVSSLMQSGADKADQKIKSRLKALALTDANAENIDLVLREAAMSEVPWFNRLLEKMRWASSLESLIYQADAKGTAGIYLLVCALLAVIGVYAGSFSGRWLVSIAAGSLLGYFPIMRLKGMKRKRMNRFQKQLPEALDLMARALKAGHTFGGGMRMVADEFDAPIGPEFGQTLDEINYGMDVDRALLSLQSRVDCTDLKFFIVSVNIQRETGGNLAEIIAKIAELVRERFALFGKIKVLSAEGRVSAYILTSLPFLLTGILFLINPDYVSLLWKRELGQNMVWTASISVVMGILVIRKIIKIKV</sequence>
<protein>
    <recommendedName>
        <fullName evidence="7">Type II secretion system protein GspF domain-containing protein</fullName>
    </recommendedName>
</protein>
<feature type="transmembrane region" description="Helical" evidence="6">
    <location>
        <begin position="95"/>
        <end position="113"/>
    </location>
</feature>
<dbReference type="PANTHER" id="PTHR35007">
    <property type="entry name" value="INTEGRAL MEMBRANE PROTEIN-RELATED"/>
    <property type="match status" value="1"/>
</dbReference>
<evidence type="ECO:0000259" key="7">
    <source>
        <dbReference type="Pfam" id="PF00482"/>
    </source>
</evidence>
<organism evidence="8 9">
    <name type="scientific">Pseudodesulfovibrio nedwellii</name>
    <dbReference type="NCBI Taxonomy" id="2973072"/>
    <lineage>
        <taxon>Bacteria</taxon>
        <taxon>Pseudomonadati</taxon>
        <taxon>Thermodesulfobacteriota</taxon>
        <taxon>Desulfovibrionia</taxon>
        <taxon>Desulfovibrionales</taxon>
        <taxon>Desulfovibrionaceae</taxon>
    </lineage>
</organism>
<feature type="transmembrane region" description="Helical" evidence="6">
    <location>
        <begin position="6"/>
        <end position="26"/>
    </location>
</feature>
<dbReference type="Pfam" id="PF00482">
    <property type="entry name" value="T2SSF"/>
    <property type="match status" value="1"/>
</dbReference>
<keyword evidence="5 6" id="KW-0472">Membrane</keyword>
<evidence type="ECO:0000256" key="6">
    <source>
        <dbReference type="SAM" id="Phobius"/>
    </source>
</evidence>
<gene>
    <name evidence="8" type="ORF">SYK_29420</name>
</gene>